<dbReference type="RefSeq" id="WP_377150832.1">
    <property type="nucleotide sequence ID" value="NZ_JBHSAF010000002.1"/>
</dbReference>
<reference evidence="3" key="1">
    <citation type="journal article" date="2019" name="Int. J. Syst. Evol. Microbiol.">
        <title>The Global Catalogue of Microorganisms (GCM) 10K type strain sequencing project: providing services to taxonomists for standard genome sequencing and annotation.</title>
        <authorList>
            <consortium name="The Broad Institute Genomics Platform"/>
            <consortium name="The Broad Institute Genome Sequencing Center for Infectious Disease"/>
            <person name="Wu L."/>
            <person name="Ma J."/>
        </authorList>
    </citation>
    <scope>NUCLEOTIDE SEQUENCE [LARGE SCALE GENOMIC DNA]</scope>
    <source>
        <strain evidence="3">CCUG 54939</strain>
    </source>
</reference>
<sequence length="130" mass="14754">MDYEFIAEPDGSLKAYLEMGHEALGHWINDELGEDLLLGQQVMTMLLQSENQPDQTWTLPGKVYTLTLADGEIEVMANVVHFDFPDELEADMSYYDDEQISGCGVQDFMVLLQNWLSFVREERGMASAPN</sequence>
<dbReference type="InterPro" id="IPR008249">
    <property type="entry name" value="UPF0231"/>
</dbReference>
<organism evidence="2 3">
    <name type="scientific">Pseudaeromonas sharmana</name>
    <dbReference type="NCBI Taxonomy" id="328412"/>
    <lineage>
        <taxon>Bacteria</taxon>
        <taxon>Pseudomonadati</taxon>
        <taxon>Pseudomonadota</taxon>
        <taxon>Gammaproteobacteria</taxon>
        <taxon>Aeromonadales</taxon>
        <taxon>Aeromonadaceae</taxon>
        <taxon>Pseudaeromonas</taxon>
    </lineage>
</organism>
<comment type="caution">
    <text evidence="2">The sequence shown here is derived from an EMBL/GenBank/DDBJ whole genome shotgun (WGS) entry which is preliminary data.</text>
</comment>
<keyword evidence="3" id="KW-1185">Reference proteome</keyword>
<name>A0ABV8CKI2_9GAMM</name>
<dbReference type="PIRSF" id="PIRSF006287">
    <property type="entry name" value="UCP006287"/>
    <property type="match status" value="1"/>
</dbReference>
<proteinExistence type="inferred from homology"/>
<comment type="similarity">
    <text evidence="1">Belongs to the UPF0231 family.</text>
</comment>
<dbReference type="Pfam" id="PF06062">
    <property type="entry name" value="UPF0231"/>
    <property type="match status" value="1"/>
</dbReference>
<protein>
    <submittedName>
        <fullName evidence="2">YacL family protein</fullName>
    </submittedName>
</protein>
<accession>A0ABV8CKI2</accession>
<evidence type="ECO:0000256" key="1">
    <source>
        <dbReference type="ARBA" id="ARBA00005367"/>
    </source>
</evidence>
<dbReference type="Proteomes" id="UP001595692">
    <property type="component" value="Unassembled WGS sequence"/>
</dbReference>
<evidence type="ECO:0000313" key="2">
    <source>
        <dbReference type="EMBL" id="MFC3912691.1"/>
    </source>
</evidence>
<evidence type="ECO:0000313" key="3">
    <source>
        <dbReference type="Proteomes" id="UP001595692"/>
    </source>
</evidence>
<gene>
    <name evidence="2" type="ORF">ACFOSS_04285</name>
</gene>
<dbReference type="EMBL" id="JBHSAF010000002">
    <property type="protein sequence ID" value="MFC3912691.1"/>
    <property type="molecule type" value="Genomic_DNA"/>
</dbReference>